<keyword evidence="2" id="KW-0175">Coiled coil</keyword>
<dbReference type="STRING" id="3659.A0A0A0KXK1"/>
<reference evidence="4 5" key="2">
    <citation type="journal article" date="2009" name="PLoS ONE">
        <title>An integrated genetic and cytogenetic map of the cucumber genome.</title>
        <authorList>
            <person name="Ren Y."/>
            <person name="Zhang Z."/>
            <person name="Liu J."/>
            <person name="Staub J.E."/>
            <person name="Han Y."/>
            <person name="Cheng Z."/>
            <person name="Li X."/>
            <person name="Lu J."/>
            <person name="Miao H."/>
            <person name="Kang H."/>
            <person name="Xie B."/>
            <person name="Gu X."/>
            <person name="Wang X."/>
            <person name="Du Y."/>
            <person name="Jin W."/>
            <person name="Huang S."/>
        </authorList>
    </citation>
    <scope>NUCLEOTIDE SEQUENCE [LARGE SCALE GENOMIC DNA]</scope>
    <source>
        <strain evidence="5">cv. 9930</strain>
    </source>
</reference>
<dbReference type="GO" id="GO:0006457">
    <property type="term" value="P:protein folding"/>
    <property type="evidence" value="ECO:0000318"/>
    <property type="project" value="GO_Central"/>
</dbReference>
<feature type="region of interest" description="Disordered" evidence="3">
    <location>
        <begin position="378"/>
        <end position="422"/>
    </location>
</feature>
<keyword evidence="5" id="KW-1185">Reference proteome</keyword>
<dbReference type="PANTHER" id="PTHR33322">
    <property type="entry name" value="BAG DOMAIN CONTAINING PROTEIN, EXPRESSED"/>
    <property type="match status" value="1"/>
</dbReference>
<evidence type="ECO:0000313" key="5">
    <source>
        <dbReference type="Proteomes" id="UP000029981"/>
    </source>
</evidence>
<evidence type="ECO:0000256" key="3">
    <source>
        <dbReference type="SAM" id="MobiDB-lite"/>
    </source>
</evidence>
<protein>
    <submittedName>
        <fullName evidence="4">Uncharacterized protein</fullName>
    </submittedName>
</protein>
<keyword evidence="1" id="KW-0143">Chaperone</keyword>
<organism evidence="4 5">
    <name type="scientific">Cucumis sativus</name>
    <name type="common">Cucumber</name>
    <dbReference type="NCBI Taxonomy" id="3659"/>
    <lineage>
        <taxon>Eukaryota</taxon>
        <taxon>Viridiplantae</taxon>
        <taxon>Streptophyta</taxon>
        <taxon>Embryophyta</taxon>
        <taxon>Tracheophyta</taxon>
        <taxon>Spermatophyta</taxon>
        <taxon>Magnoliopsida</taxon>
        <taxon>eudicotyledons</taxon>
        <taxon>Gunneridae</taxon>
        <taxon>Pentapetalae</taxon>
        <taxon>rosids</taxon>
        <taxon>fabids</taxon>
        <taxon>Cucurbitales</taxon>
        <taxon>Cucurbitaceae</taxon>
        <taxon>Benincaseae</taxon>
        <taxon>Cucumis</taxon>
    </lineage>
</organism>
<gene>
    <name evidence="4" type="ORF">Csa_5G638400</name>
</gene>
<evidence type="ECO:0000313" key="4">
    <source>
        <dbReference type="EMBL" id="KGN52501.1"/>
    </source>
</evidence>
<evidence type="ECO:0000256" key="2">
    <source>
        <dbReference type="SAM" id="Coils"/>
    </source>
</evidence>
<reference evidence="4 5" key="1">
    <citation type="journal article" date="2009" name="Nat. Genet.">
        <title>The genome of the cucumber, Cucumis sativus L.</title>
        <authorList>
            <person name="Huang S."/>
            <person name="Li R."/>
            <person name="Zhang Z."/>
            <person name="Li L."/>
            <person name="Gu X."/>
            <person name="Fan W."/>
            <person name="Lucas W.J."/>
            <person name="Wang X."/>
            <person name="Xie B."/>
            <person name="Ni P."/>
            <person name="Ren Y."/>
            <person name="Zhu H."/>
            <person name="Li J."/>
            <person name="Lin K."/>
            <person name="Jin W."/>
            <person name="Fei Z."/>
            <person name="Li G."/>
            <person name="Staub J."/>
            <person name="Kilian A."/>
            <person name="van der Vossen E.A."/>
            <person name="Wu Y."/>
            <person name="Guo J."/>
            <person name="He J."/>
            <person name="Jia Z."/>
            <person name="Ren Y."/>
            <person name="Tian G."/>
            <person name="Lu Y."/>
            <person name="Ruan J."/>
            <person name="Qian W."/>
            <person name="Wang M."/>
            <person name="Huang Q."/>
            <person name="Li B."/>
            <person name="Xuan Z."/>
            <person name="Cao J."/>
            <person name="Asan"/>
            <person name="Wu Z."/>
            <person name="Zhang J."/>
            <person name="Cai Q."/>
            <person name="Bai Y."/>
            <person name="Zhao B."/>
            <person name="Han Y."/>
            <person name="Li Y."/>
            <person name="Li X."/>
            <person name="Wang S."/>
            <person name="Shi Q."/>
            <person name="Liu S."/>
            <person name="Cho W.K."/>
            <person name="Kim J.Y."/>
            <person name="Xu Y."/>
            <person name="Heller-Uszynska K."/>
            <person name="Miao H."/>
            <person name="Cheng Z."/>
            <person name="Zhang S."/>
            <person name="Wu J."/>
            <person name="Yang Y."/>
            <person name="Kang H."/>
            <person name="Li M."/>
            <person name="Liang H."/>
            <person name="Ren X."/>
            <person name="Shi Z."/>
            <person name="Wen M."/>
            <person name="Jian M."/>
            <person name="Yang H."/>
            <person name="Zhang G."/>
            <person name="Yang Z."/>
            <person name="Chen R."/>
            <person name="Liu S."/>
            <person name="Li J."/>
            <person name="Ma L."/>
            <person name="Liu H."/>
            <person name="Zhou Y."/>
            <person name="Zhao J."/>
            <person name="Fang X."/>
            <person name="Li G."/>
            <person name="Fang L."/>
            <person name="Li Y."/>
            <person name="Liu D."/>
            <person name="Zheng H."/>
            <person name="Zhang Y."/>
            <person name="Qin N."/>
            <person name="Li Z."/>
            <person name="Yang G."/>
            <person name="Yang S."/>
            <person name="Bolund L."/>
            <person name="Kristiansen K."/>
            <person name="Zheng H."/>
            <person name="Li S."/>
            <person name="Zhang X."/>
            <person name="Yang H."/>
            <person name="Wang J."/>
            <person name="Sun R."/>
            <person name="Zhang B."/>
            <person name="Jiang S."/>
            <person name="Wang J."/>
            <person name="Du Y."/>
            <person name="Li S."/>
        </authorList>
    </citation>
    <scope>NUCLEOTIDE SEQUENCE [LARGE SCALE GENOMIC DNA]</scope>
    <source>
        <strain evidence="5">cv. 9930</strain>
    </source>
</reference>
<reference evidence="4 5" key="3">
    <citation type="journal article" date="2010" name="BMC Genomics">
        <title>Transcriptome sequencing and comparative analysis of cucumber flowers with different sex types.</title>
        <authorList>
            <person name="Guo S."/>
            <person name="Zheng Y."/>
            <person name="Joung J.G."/>
            <person name="Liu S."/>
            <person name="Zhang Z."/>
            <person name="Crasta O.R."/>
            <person name="Sobral B.W."/>
            <person name="Xu Y."/>
            <person name="Huang S."/>
            <person name="Fei Z."/>
        </authorList>
    </citation>
    <scope>NUCLEOTIDE SEQUENCE [LARGE SCALE GENOMIC DNA]</scope>
    <source>
        <strain evidence="5">cv. 9930</strain>
    </source>
</reference>
<dbReference type="Gramene" id="KGN52501">
    <property type="protein sequence ID" value="KGN52501"/>
    <property type="gene ID" value="Csa_5G638400"/>
</dbReference>
<dbReference type="AlphaFoldDB" id="A0A0A0KXK1"/>
<name>A0A0A0KXK1_CUCSA</name>
<feature type="compositionally biased region" description="Acidic residues" evidence="3">
    <location>
        <begin position="380"/>
        <end position="402"/>
    </location>
</feature>
<feature type="coiled-coil region" evidence="2">
    <location>
        <begin position="262"/>
        <end position="296"/>
    </location>
</feature>
<evidence type="ECO:0000256" key="1">
    <source>
        <dbReference type="ARBA" id="ARBA00023186"/>
    </source>
</evidence>
<sequence>MASHHHPHQPHQPHFHQTHLPFACCCGGGGGGDFTTTCFQTHHPSPHLPVSPSDPLLQALASQILQSAQFHQYPTLRSQKSFQSHYQFLGPQNQKKQEIPQVLHHSTVSSLLSRIEALESSLPRVFASHLPSQSLRHVAASTIQTHFRAFLVRRSRAFSELKDLAIIKSRYESLQSSFSNGLYFDRNAISLEIMDFLLHLDSIQGSDPMVKDSKKNLIRDLVQFLERIDNFAVKKRNGLPNLRLGQNVSKFRVPSNPKHKCYENHKETIEKLKNRVEKICERSRILENNVKEEEEELEESPRITIKEKNQTRNRNLVKNHQILQPRVKKSVRFAENGDLSRVLSSKNPHEDYGVMDERDSGDELVEDTCNEAMEIKEFSEEAEDDEEGHGDEEVDGESPEVSDGERNHRRKMMTGNNGVSAFTAPLPLKMENKADLMKNRKSLKILG</sequence>
<proteinExistence type="predicted"/>
<dbReference type="OMA" id="RDNERKH"/>
<accession>A0A0A0KXK1</accession>
<dbReference type="Proteomes" id="UP000029981">
    <property type="component" value="Chromosome 5"/>
</dbReference>
<dbReference type="PANTHER" id="PTHR33322:SF18">
    <property type="entry name" value="BAG FAMILY MOLECULAR CHAPERONE REGULATOR 8, CHLOROPLASTIC"/>
    <property type="match status" value="1"/>
</dbReference>
<dbReference type="KEGG" id="csv:101204708"/>
<dbReference type="InterPro" id="IPR040400">
    <property type="entry name" value="BAG5/6/7/8"/>
</dbReference>
<dbReference type="EMBL" id="CM002926">
    <property type="protein sequence ID" value="KGN52501.1"/>
    <property type="molecule type" value="Genomic_DNA"/>
</dbReference>
<dbReference type="eggNOG" id="ENOG502QVMA">
    <property type="taxonomic scope" value="Eukaryota"/>
</dbReference>
<dbReference type="OrthoDB" id="1100735at2759"/>
<reference evidence="4 5" key="4">
    <citation type="journal article" date="2011" name="BMC Genomics">
        <title>RNA-Seq improves annotation of protein-coding genes in the cucumber genome.</title>
        <authorList>
            <person name="Li Z."/>
            <person name="Zhang Z."/>
            <person name="Yan P."/>
            <person name="Huang S."/>
            <person name="Fei Z."/>
            <person name="Lin K."/>
        </authorList>
    </citation>
    <scope>NUCLEOTIDE SEQUENCE [LARGE SCALE GENOMIC DNA]</scope>
    <source>
        <strain evidence="5">cv. 9930</strain>
    </source>
</reference>